<keyword evidence="4" id="KW-1185">Reference proteome</keyword>
<accession>A0A7K0CSL2</accession>
<dbReference type="EMBL" id="WEGJ01000037">
    <property type="protein sequence ID" value="MQY15714.1"/>
    <property type="molecule type" value="Genomic_DNA"/>
</dbReference>
<dbReference type="InterPro" id="IPR043725">
    <property type="entry name" value="DUF5667"/>
</dbReference>
<comment type="caution">
    <text evidence="3">The sequence shown here is derived from an EMBL/GenBank/DDBJ whole genome shotgun (WGS) entry which is preliminary data.</text>
</comment>
<evidence type="ECO:0000259" key="2">
    <source>
        <dbReference type="Pfam" id="PF18915"/>
    </source>
</evidence>
<organism evidence="3 4">
    <name type="scientific">Streptomyces smaragdinus</name>
    <dbReference type="NCBI Taxonomy" id="2585196"/>
    <lineage>
        <taxon>Bacteria</taxon>
        <taxon>Bacillati</taxon>
        <taxon>Actinomycetota</taxon>
        <taxon>Actinomycetes</taxon>
        <taxon>Kitasatosporales</taxon>
        <taxon>Streptomycetaceae</taxon>
        <taxon>Streptomyces</taxon>
    </lineage>
</organism>
<feature type="region of interest" description="Disordered" evidence="1">
    <location>
        <begin position="1"/>
        <end position="28"/>
    </location>
</feature>
<feature type="region of interest" description="Disordered" evidence="1">
    <location>
        <begin position="72"/>
        <end position="97"/>
    </location>
</feature>
<feature type="region of interest" description="Disordered" evidence="1">
    <location>
        <begin position="274"/>
        <end position="379"/>
    </location>
</feature>
<sequence>MMRPSAQATAFAQALEEPLPPEDLEANPEQAQLLALAGGLAALPAPELSPEVKAEQRAMLVAAMERMFASGEGAETPVVPEQRRRGSHRASRPLSRLKPRSRWTRGVAIGGLGVGVAAGALSGAAAASTDALPGDTLYGLKRGMEDFRRSLADDDAERGRIYLDQASTRLNEARRLMERGRSGELDDESLGEVRRALDGVRHDAGEGHRLLQQAYEADGKLDPMRALSEFSEKHRGGWSELRSRLPQQLSDVSADVTQIFDDIDHDVAPLQAILPEDPETTDDTSGADGTTAEDPGGSALPSASASPSPSDTPGATTTPTPSTSADRDGLLDSGLLGGSTGQDPSSTPSTSESPAPNITLPPLIPGLLPGLGISGEEEE</sequence>
<evidence type="ECO:0000256" key="1">
    <source>
        <dbReference type="SAM" id="MobiDB-lite"/>
    </source>
</evidence>
<gene>
    <name evidence="3" type="ORF">SRB5_59020</name>
</gene>
<evidence type="ECO:0000313" key="3">
    <source>
        <dbReference type="EMBL" id="MQY15714.1"/>
    </source>
</evidence>
<name>A0A7K0CSL2_9ACTN</name>
<proteinExistence type="predicted"/>
<dbReference type="Proteomes" id="UP000466345">
    <property type="component" value="Unassembled WGS sequence"/>
</dbReference>
<evidence type="ECO:0000313" key="4">
    <source>
        <dbReference type="Proteomes" id="UP000466345"/>
    </source>
</evidence>
<dbReference type="AlphaFoldDB" id="A0A7K0CSL2"/>
<feature type="compositionally biased region" description="Low complexity" evidence="1">
    <location>
        <begin position="283"/>
        <end position="324"/>
    </location>
</feature>
<reference evidence="3 4" key="1">
    <citation type="submission" date="2019-10" db="EMBL/GenBank/DDBJ databases">
        <title>Streptomyces smaragdinus sp. nov. and Streptomyces fabii sp. nov., isolated from the gut of fungus growing-termite Macrotermes natalensis.</title>
        <authorList>
            <person name="Schwitalla J."/>
            <person name="Benndorf R."/>
            <person name="Martin K."/>
            <person name="De Beer W."/>
            <person name="Kaster A.-K."/>
            <person name="Vollmers J."/>
            <person name="Poulsen M."/>
            <person name="Beemelmanns C."/>
        </authorList>
    </citation>
    <scope>NUCLEOTIDE SEQUENCE [LARGE SCALE GENOMIC DNA]</scope>
    <source>
        <strain evidence="3 4">RB5</strain>
    </source>
</reference>
<feature type="compositionally biased region" description="Basic residues" evidence="1">
    <location>
        <begin position="85"/>
        <end position="97"/>
    </location>
</feature>
<dbReference type="Pfam" id="PF18915">
    <property type="entry name" value="DUF5667"/>
    <property type="match status" value="1"/>
</dbReference>
<protein>
    <recommendedName>
        <fullName evidence="2">DUF5667 domain-containing protein</fullName>
    </recommendedName>
</protein>
<feature type="domain" description="DUF5667" evidence="2">
    <location>
        <begin position="131"/>
        <end position="247"/>
    </location>
</feature>
<feature type="compositionally biased region" description="Low complexity" evidence="1">
    <location>
        <begin position="344"/>
        <end position="356"/>
    </location>
</feature>